<name>F0F5W7_9BACT</name>
<evidence type="ECO:0000313" key="1">
    <source>
        <dbReference type="EMBL" id="EGC20504.1"/>
    </source>
</evidence>
<accession>F0F5W7</accession>
<reference evidence="1 2" key="1">
    <citation type="submission" date="2011-01" db="EMBL/GenBank/DDBJ databases">
        <authorList>
            <person name="Muzny D."/>
            <person name="Qin X."/>
            <person name="Deng J."/>
            <person name="Jiang H."/>
            <person name="Liu Y."/>
            <person name="Qu J."/>
            <person name="Song X.-Z."/>
            <person name="Zhang L."/>
            <person name="Thornton R."/>
            <person name="Coyle M."/>
            <person name="Francisco L."/>
            <person name="Jackson L."/>
            <person name="Javaid M."/>
            <person name="Korchina V."/>
            <person name="Kovar C."/>
            <person name="Mata R."/>
            <person name="Mathew T."/>
            <person name="Ngo R."/>
            <person name="Nguyen L."/>
            <person name="Nguyen N."/>
            <person name="Okwuonu G."/>
            <person name="Ongeri F."/>
            <person name="Pham C."/>
            <person name="Simmons D."/>
            <person name="Wilczek-Boney K."/>
            <person name="Hale W."/>
            <person name="Jakkamsetti A."/>
            <person name="Pham P."/>
            <person name="Ruth R."/>
            <person name="San Lucas F."/>
            <person name="Warren J."/>
            <person name="Zhang J."/>
            <person name="Zhao Z."/>
            <person name="Zhou C."/>
            <person name="Zhu D."/>
            <person name="Lee S."/>
            <person name="Bess C."/>
            <person name="Blankenburg K."/>
            <person name="Forbes L."/>
            <person name="Fu Q."/>
            <person name="Gubbala S."/>
            <person name="Hirani K."/>
            <person name="Jayaseelan J.C."/>
            <person name="Lara F."/>
            <person name="Munidasa M."/>
            <person name="Palculict T."/>
            <person name="Patil S."/>
            <person name="Pu L.-L."/>
            <person name="Saada N."/>
            <person name="Tang L."/>
            <person name="Weissenberger G."/>
            <person name="Zhu Y."/>
            <person name="Hemphill L."/>
            <person name="Shang Y."/>
            <person name="Youmans B."/>
            <person name="Ayvaz T."/>
            <person name="Ross M."/>
            <person name="Santibanez J."/>
            <person name="Aqrawi P."/>
            <person name="Gross S."/>
            <person name="Joshi V."/>
            <person name="Fowler G."/>
            <person name="Nazareth L."/>
            <person name="Reid J."/>
            <person name="Worley K."/>
            <person name="Petrosino J."/>
            <person name="Highlander S."/>
            <person name="Gibbs R."/>
        </authorList>
    </citation>
    <scope>NUCLEOTIDE SEQUENCE [LARGE SCALE GENOMIC DNA]</scope>
    <source>
        <strain evidence="1 2">DSM 16608</strain>
    </source>
</reference>
<sequence>MEVELIGIKRSDTALKVESDRNKDETTNAELKKDRRKFLEEKDNLFHKQYIFFYFQNSKKFGKSHEDLGSQHT</sequence>
<comment type="caution">
    <text evidence="1">The sequence shown here is derived from an EMBL/GenBank/DDBJ whole genome shotgun (WGS) entry which is preliminary data.</text>
</comment>
<dbReference type="Proteomes" id="UP000005697">
    <property type="component" value="Unassembled WGS sequence"/>
</dbReference>
<dbReference type="AlphaFoldDB" id="F0F5W7"/>
<keyword evidence="2" id="KW-1185">Reference proteome</keyword>
<gene>
    <name evidence="1" type="ORF">HMPREF9141_0983</name>
</gene>
<protein>
    <submittedName>
        <fullName evidence="1">Uncharacterized protein</fullName>
    </submittedName>
</protein>
<dbReference type="HOGENOM" id="CLU_2701718_0_0_10"/>
<evidence type="ECO:0000313" key="2">
    <source>
        <dbReference type="Proteomes" id="UP000005697"/>
    </source>
</evidence>
<dbReference type="EMBL" id="AEWX01000014">
    <property type="protein sequence ID" value="EGC20504.1"/>
    <property type="molecule type" value="Genomic_DNA"/>
</dbReference>
<proteinExistence type="predicted"/>
<organism evidence="1 2">
    <name type="scientific">Prevotella multiformis DSM 16608</name>
    <dbReference type="NCBI Taxonomy" id="888743"/>
    <lineage>
        <taxon>Bacteria</taxon>
        <taxon>Pseudomonadati</taxon>
        <taxon>Bacteroidota</taxon>
        <taxon>Bacteroidia</taxon>
        <taxon>Bacteroidales</taxon>
        <taxon>Prevotellaceae</taxon>
        <taxon>Prevotella</taxon>
    </lineage>
</organism>